<dbReference type="EMBL" id="CP102845">
    <property type="protein sequence ID" value="UVF18831.1"/>
    <property type="molecule type" value="Genomic_DNA"/>
</dbReference>
<sequence length="161" mass="16971">MTGQALAFALVGLLGLIRFRTVVRDTREFTFIFLSIATGVAIGSDQFVAAFAGCILILALLVLLEAFKFGSPRAPSFKVKITGTPGAFAEYRAKLSEVADRVEPVSIRNVPDRGATYVFELVARGGQDLASVTAAIQGIAGTTDVSVAALQRGKGSEMEAE</sequence>
<keyword evidence="3" id="KW-1185">Reference proteome</keyword>
<dbReference type="RefSeq" id="WP_259060219.1">
    <property type="nucleotide sequence ID" value="NZ_CP102845.1"/>
</dbReference>
<evidence type="ECO:0000313" key="2">
    <source>
        <dbReference type="EMBL" id="UVF18831.1"/>
    </source>
</evidence>
<accession>A0ABY5RR72</accession>
<proteinExistence type="predicted"/>
<keyword evidence="1" id="KW-0812">Transmembrane</keyword>
<keyword evidence="1" id="KW-0472">Membrane</keyword>
<gene>
    <name evidence="2" type="ORF">HPT29_020475</name>
</gene>
<dbReference type="InterPro" id="IPR032531">
    <property type="entry name" value="DUF4956"/>
</dbReference>
<feature type="transmembrane region" description="Helical" evidence="1">
    <location>
        <begin position="48"/>
        <end position="67"/>
    </location>
</feature>
<name>A0ABY5RR72_9HYPH</name>
<dbReference type="Proteomes" id="UP001017257">
    <property type="component" value="Chromosome"/>
</dbReference>
<dbReference type="Pfam" id="PF16316">
    <property type="entry name" value="DUF4956"/>
    <property type="match status" value="1"/>
</dbReference>
<keyword evidence="1" id="KW-1133">Transmembrane helix</keyword>
<organism evidence="2 3">
    <name type="scientific">Microvirga terrae</name>
    <dbReference type="NCBI Taxonomy" id="2740529"/>
    <lineage>
        <taxon>Bacteria</taxon>
        <taxon>Pseudomonadati</taxon>
        <taxon>Pseudomonadota</taxon>
        <taxon>Alphaproteobacteria</taxon>
        <taxon>Hyphomicrobiales</taxon>
        <taxon>Methylobacteriaceae</taxon>
        <taxon>Microvirga</taxon>
    </lineage>
</organism>
<evidence type="ECO:0000256" key="1">
    <source>
        <dbReference type="SAM" id="Phobius"/>
    </source>
</evidence>
<protein>
    <submittedName>
        <fullName evidence="2">DUF4956 domain-containing protein</fullName>
    </submittedName>
</protein>
<evidence type="ECO:0000313" key="3">
    <source>
        <dbReference type="Proteomes" id="UP001017257"/>
    </source>
</evidence>
<reference evidence="2" key="1">
    <citation type="submission" date="2022-08" db="EMBL/GenBank/DDBJ databases">
        <title>Microvirga terrae sp. nov., isolated from soil.</title>
        <authorList>
            <person name="Kim K.H."/>
            <person name="Seo Y.L."/>
            <person name="Kim J.M."/>
            <person name="Lee J.K."/>
            <person name="Han D.M."/>
            <person name="Jeon C.O."/>
        </authorList>
    </citation>
    <scope>NUCLEOTIDE SEQUENCE</scope>
    <source>
        <strain evidence="2">R24</strain>
    </source>
</reference>